<dbReference type="EMBL" id="JBHTJZ010000072">
    <property type="protein sequence ID" value="MFD0962164.1"/>
    <property type="molecule type" value="Genomic_DNA"/>
</dbReference>
<keyword evidence="2" id="KW-0813">Transport</keyword>
<dbReference type="Pfam" id="PF13416">
    <property type="entry name" value="SBP_bac_8"/>
    <property type="match status" value="1"/>
</dbReference>
<reference evidence="5" key="1">
    <citation type="journal article" date="2019" name="Int. J. Syst. Evol. Microbiol.">
        <title>The Global Catalogue of Microorganisms (GCM) 10K type strain sequencing project: providing services to taxonomists for standard genome sequencing and annotation.</title>
        <authorList>
            <consortium name="The Broad Institute Genomics Platform"/>
            <consortium name="The Broad Institute Genome Sequencing Center for Infectious Disease"/>
            <person name="Wu L."/>
            <person name="Ma J."/>
        </authorList>
    </citation>
    <scope>NUCLEOTIDE SEQUENCE [LARGE SCALE GENOMIC DNA]</scope>
    <source>
        <strain evidence="5">CCUG 59129</strain>
    </source>
</reference>
<dbReference type="InterPro" id="IPR006059">
    <property type="entry name" value="SBP"/>
</dbReference>
<proteinExistence type="inferred from homology"/>
<evidence type="ECO:0000256" key="2">
    <source>
        <dbReference type="ARBA" id="ARBA00022448"/>
    </source>
</evidence>
<dbReference type="Gene3D" id="3.40.190.10">
    <property type="entry name" value="Periplasmic binding protein-like II"/>
    <property type="match status" value="1"/>
</dbReference>
<evidence type="ECO:0000313" key="5">
    <source>
        <dbReference type="Proteomes" id="UP001596989"/>
    </source>
</evidence>
<sequence length="403" mass="45992">MSPRKYVPLIVVVLLLSSLLLIPYSRSIQSSLPNPPEGYATLSGIDGPSPDMPIVELHASVSVTAEQFRELQGWNQVFMTDHPHIVVHLTNESDTSLAHDNWERSSSVGDGTDIMLLHNDWVMPFAVRGYLKPVDSKLAMEGLPQQVNGWMEPLKWNGYLWGVPYEINPYTLLWNKSMLAKAGMSEEPQDWESFLVLVQKLSQGAEEATLLNLSPDSIEQLLVWLEKFRKEEDAFNMMPEITAEQRELLVWLNAQQERIGTFRLQQLDGMMQAIKSDKLLSFVLPWRMYEGLDNTVKRSLIVDEASLAHPWVSGSSYVIGAGCQVEQEAMQWIEAMVQQGGRSIPAIAHSEVERQQYRADPDWPDRKRRWEVLWSRYSRDEIAMNDFISELAHSRDEGAARPE</sequence>
<dbReference type="PANTHER" id="PTHR30061">
    <property type="entry name" value="MALTOSE-BINDING PERIPLASMIC PROTEIN"/>
    <property type="match status" value="1"/>
</dbReference>
<accession>A0ABW3HXL6</accession>
<keyword evidence="3" id="KW-0732">Signal</keyword>
<name>A0ABW3HXL6_9BACL</name>
<gene>
    <name evidence="4" type="ORF">ACFQ2I_22740</name>
</gene>
<comment type="similarity">
    <text evidence="1">Belongs to the bacterial solute-binding protein 1 family.</text>
</comment>
<dbReference type="PANTHER" id="PTHR30061:SF50">
    <property type="entry name" value="MALTOSE_MALTODEXTRIN-BINDING PERIPLASMIC PROTEIN"/>
    <property type="match status" value="1"/>
</dbReference>
<dbReference type="RefSeq" id="WP_377568458.1">
    <property type="nucleotide sequence ID" value="NZ_JBHTJZ010000072.1"/>
</dbReference>
<protein>
    <submittedName>
        <fullName evidence="4">ABC transporter substrate-binding protein</fullName>
    </submittedName>
</protein>
<organism evidence="4 5">
    <name type="scientific">Paenibacillus chungangensis</name>
    <dbReference type="NCBI Taxonomy" id="696535"/>
    <lineage>
        <taxon>Bacteria</taxon>
        <taxon>Bacillati</taxon>
        <taxon>Bacillota</taxon>
        <taxon>Bacilli</taxon>
        <taxon>Bacillales</taxon>
        <taxon>Paenibacillaceae</taxon>
        <taxon>Paenibacillus</taxon>
    </lineage>
</organism>
<evidence type="ECO:0000256" key="1">
    <source>
        <dbReference type="ARBA" id="ARBA00008520"/>
    </source>
</evidence>
<evidence type="ECO:0000313" key="4">
    <source>
        <dbReference type="EMBL" id="MFD0962164.1"/>
    </source>
</evidence>
<dbReference type="Proteomes" id="UP001596989">
    <property type="component" value="Unassembled WGS sequence"/>
</dbReference>
<dbReference type="SUPFAM" id="SSF53850">
    <property type="entry name" value="Periplasmic binding protein-like II"/>
    <property type="match status" value="1"/>
</dbReference>
<comment type="caution">
    <text evidence="4">The sequence shown here is derived from an EMBL/GenBank/DDBJ whole genome shotgun (WGS) entry which is preliminary data.</text>
</comment>
<evidence type="ECO:0000256" key="3">
    <source>
        <dbReference type="ARBA" id="ARBA00022729"/>
    </source>
</evidence>
<keyword evidence="5" id="KW-1185">Reference proteome</keyword>